<protein>
    <submittedName>
        <fullName evidence="1">Uncharacterized protein</fullName>
    </submittedName>
</protein>
<keyword evidence="2" id="KW-1185">Reference proteome</keyword>
<sequence length="113" mass="12897">MSNAQRYFGVTDMDVVLKWDMNEYEALVKGHQLREIDKLERAAQVALFNRTAQHKPGKLKVAHIFDAEKVRRQVSRNEKDESFTSEKAKEAARVYEAINKAAASGELKFTPAE</sequence>
<proteinExistence type="predicted"/>
<organism evidence="1 2">
    <name type="scientific">Bacillus phage vB_BspS_SplendidRed</name>
    <dbReference type="NCBI Taxonomy" id="2591379"/>
    <lineage>
        <taxon>Viruses</taxon>
        <taxon>Duplodnaviria</taxon>
        <taxon>Heunggongvirae</taxon>
        <taxon>Uroviricota</taxon>
        <taxon>Caudoviricetes</taxon>
        <taxon>Trautnerviridae</taxon>
        <taxon>Polsinellivirinae</taxon>
        <taxon>Splendidredvirus</taxon>
        <taxon>Splendidredvirus splendidred</taxon>
    </lineage>
</organism>
<gene>
    <name evidence="1" type="ORF">SPLENDIDRED_58</name>
</gene>
<dbReference type="EMBL" id="MN013088">
    <property type="protein sequence ID" value="QEG13532.1"/>
    <property type="molecule type" value="Genomic_DNA"/>
</dbReference>
<evidence type="ECO:0000313" key="1">
    <source>
        <dbReference type="EMBL" id="QEG13532.1"/>
    </source>
</evidence>
<dbReference type="Proteomes" id="UP000324040">
    <property type="component" value="Segment"/>
</dbReference>
<accession>A0A5B9NL96</accession>
<evidence type="ECO:0000313" key="2">
    <source>
        <dbReference type="Proteomes" id="UP000324040"/>
    </source>
</evidence>
<reference evidence="1 2" key="1">
    <citation type="submission" date="2019-06" db="EMBL/GenBank/DDBJ databases">
        <authorList>
            <person name="Handoko Y.A."/>
            <person name="Wardani A.K."/>
            <person name="Sutrisno A.A."/>
            <person name="Widjanarko S.B."/>
            <person name="Sharma R."/>
            <person name="Grose J.H."/>
        </authorList>
    </citation>
    <scope>NUCLEOTIDE SEQUENCE [LARGE SCALE GENOMIC DNA]</scope>
</reference>
<name>A0A5B9NL96_9CAUD</name>